<feature type="compositionally biased region" description="Basic and acidic residues" evidence="1">
    <location>
        <begin position="333"/>
        <end position="438"/>
    </location>
</feature>
<keyword evidence="2" id="KW-0732">Signal</keyword>
<dbReference type="CDD" id="cd14727">
    <property type="entry name" value="ChanN-like"/>
    <property type="match status" value="1"/>
</dbReference>
<feature type="chain" id="PRO_5024920767" description="Haem-binding uptake Tiki superfamily ChaN domain-containing protein" evidence="2">
    <location>
        <begin position="20"/>
        <end position="474"/>
    </location>
</feature>
<proteinExistence type="predicted"/>
<reference evidence="4 5" key="1">
    <citation type="submission" date="2019-08" db="EMBL/GenBank/DDBJ databases">
        <title>Complete genome sequence of Candidatus Uab amorphum.</title>
        <authorList>
            <person name="Shiratori T."/>
            <person name="Suzuki S."/>
            <person name="Kakizawa Y."/>
            <person name="Ishida K."/>
        </authorList>
    </citation>
    <scope>NUCLEOTIDE SEQUENCE [LARGE SCALE GENOMIC DNA]</scope>
    <source>
        <strain evidence="4 5">SRT547</strain>
    </source>
</reference>
<evidence type="ECO:0000313" key="4">
    <source>
        <dbReference type="EMBL" id="BBM81874.1"/>
    </source>
</evidence>
<dbReference type="RefSeq" id="WP_151966138.1">
    <property type="nucleotide sequence ID" value="NZ_AP019860.1"/>
</dbReference>
<accession>A0A5S9F205</accession>
<protein>
    <recommendedName>
        <fullName evidence="3">Haem-binding uptake Tiki superfamily ChaN domain-containing protein</fullName>
    </recommendedName>
</protein>
<dbReference type="AlphaFoldDB" id="A0A5S9F205"/>
<feature type="compositionally biased region" description="Basic and acidic residues" evidence="1">
    <location>
        <begin position="448"/>
        <end position="474"/>
    </location>
</feature>
<feature type="compositionally biased region" description="Basic residues" evidence="1">
    <location>
        <begin position="297"/>
        <end position="309"/>
    </location>
</feature>
<dbReference type="SUPFAM" id="SSF159501">
    <property type="entry name" value="EreA/ChaN-like"/>
    <property type="match status" value="1"/>
</dbReference>
<feature type="region of interest" description="Disordered" evidence="1">
    <location>
        <begin position="281"/>
        <end position="474"/>
    </location>
</feature>
<dbReference type="Proteomes" id="UP000326354">
    <property type="component" value="Chromosome"/>
</dbReference>
<feature type="signal peptide" evidence="2">
    <location>
        <begin position="1"/>
        <end position="19"/>
    </location>
</feature>
<name>A0A5S9F205_UABAM</name>
<keyword evidence="5" id="KW-1185">Reference proteome</keyword>
<dbReference type="KEGG" id="uam:UABAM_00216"/>
<dbReference type="Gene3D" id="3.40.50.11550">
    <property type="match status" value="1"/>
</dbReference>
<evidence type="ECO:0000259" key="3">
    <source>
        <dbReference type="Pfam" id="PF04187"/>
    </source>
</evidence>
<evidence type="ECO:0000313" key="5">
    <source>
        <dbReference type="Proteomes" id="UP000326354"/>
    </source>
</evidence>
<gene>
    <name evidence="4" type="ORF">UABAM_00216</name>
</gene>
<evidence type="ECO:0000256" key="1">
    <source>
        <dbReference type="SAM" id="MobiDB-lite"/>
    </source>
</evidence>
<evidence type="ECO:0000256" key="2">
    <source>
        <dbReference type="SAM" id="SignalP"/>
    </source>
</evidence>
<feature type="domain" description="Haem-binding uptake Tiki superfamily ChaN" evidence="3">
    <location>
        <begin position="44"/>
        <end position="242"/>
    </location>
</feature>
<organism evidence="4 5">
    <name type="scientific">Uabimicrobium amorphum</name>
    <dbReference type="NCBI Taxonomy" id="2596890"/>
    <lineage>
        <taxon>Bacteria</taxon>
        <taxon>Pseudomonadati</taxon>
        <taxon>Planctomycetota</taxon>
        <taxon>Candidatus Uabimicrobiia</taxon>
        <taxon>Candidatus Uabimicrobiales</taxon>
        <taxon>Candidatus Uabimicrobiaceae</taxon>
        <taxon>Candidatus Uabimicrobium</taxon>
    </lineage>
</organism>
<dbReference type="EMBL" id="AP019860">
    <property type="protein sequence ID" value="BBM81874.1"/>
    <property type="molecule type" value="Genomic_DNA"/>
</dbReference>
<sequence length="474" mass="54750">MKTFALLLSLLFITNCTFAEKKWPKIYDTNSNKWIALEEVEEILQKHRVVFVGEKHGHRWGHRIERMLLEMYWNVRGDVAVAMEMFERDTQHILDGYVRGEIDEKFLLRNTRPWKNYKTDYRPLVEFAKDMSLPVLAMNAPRRYASFVAKNKEEILFAMPNKEQTFMAQKITAPQDRYFEKFQQAMRGMPKSMISSYYRAQCFKDDTMAKSMAVFMMTNRRTSIIAYMGSFHCDERLGTVQRFSAMVPRVKSLVVSIVPTKGDKIENIDTYKPLGDLIFFAPENPNQSKQKTPAVHPHMKGKTNPHTKGKMPNPHTKGKMPNPHTKGKMPNPHTKEKMPNPHTKEKMPNPHQEKVPVHPNVEEQSKNPHEEKATAHAKVEKTPNPHEEKAAEEKTADHPHEEKATDEKAVDHPHEEKTAEEKAADHSHEEKAAEEKSSDANVEESIEQEDKSAPQDNREKSDESEESQDKDNIG</sequence>
<dbReference type="Pfam" id="PF04187">
    <property type="entry name" value="Cofac_haem_bdg"/>
    <property type="match status" value="1"/>
</dbReference>
<dbReference type="InterPro" id="IPR007314">
    <property type="entry name" value="Cofac_haem-bd_dom"/>
</dbReference>
<dbReference type="OrthoDB" id="1680202at2"/>